<accession>A0A8S3IC72</accession>
<proteinExistence type="predicted"/>
<dbReference type="Proteomes" id="UP000676336">
    <property type="component" value="Unassembled WGS sequence"/>
</dbReference>
<evidence type="ECO:0008006" key="3">
    <source>
        <dbReference type="Google" id="ProtNLM"/>
    </source>
</evidence>
<dbReference type="EMBL" id="CAJOBI010328527">
    <property type="protein sequence ID" value="CAF5195223.1"/>
    <property type="molecule type" value="Genomic_DNA"/>
</dbReference>
<protein>
    <recommendedName>
        <fullName evidence="3">Hexosyltransferase</fullName>
    </recommendedName>
</protein>
<sequence length="144" mass="17446">MRKSTSFYNHFQYRTTHTCQNHTSKIFLTIAVLSSHERLNEYLPAIFETWLLTATIEIEIIIFLEEQYEGTEEFIEKLFSKSNEHIQSCFYIVKLKHVENEYPPQKKSFYAMKFLYSFYQHRTSWILRLDDNAYVNIPDLVLWL</sequence>
<reference evidence="1" key="1">
    <citation type="submission" date="2021-02" db="EMBL/GenBank/DDBJ databases">
        <authorList>
            <person name="Nowell W R."/>
        </authorList>
    </citation>
    <scope>NUCLEOTIDE SEQUENCE</scope>
</reference>
<name>A0A8S3IC72_9BILA</name>
<evidence type="ECO:0000313" key="1">
    <source>
        <dbReference type="EMBL" id="CAF5195223.1"/>
    </source>
</evidence>
<organism evidence="1 2">
    <name type="scientific">Rotaria magnacalcarata</name>
    <dbReference type="NCBI Taxonomy" id="392030"/>
    <lineage>
        <taxon>Eukaryota</taxon>
        <taxon>Metazoa</taxon>
        <taxon>Spiralia</taxon>
        <taxon>Gnathifera</taxon>
        <taxon>Rotifera</taxon>
        <taxon>Eurotatoria</taxon>
        <taxon>Bdelloidea</taxon>
        <taxon>Philodinida</taxon>
        <taxon>Philodinidae</taxon>
        <taxon>Rotaria</taxon>
    </lineage>
</organism>
<evidence type="ECO:0000313" key="2">
    <source>
        <dbReference type="Proteomes" id="UP000676336"/>
    </source>
</evidence>
<dbReference type="Gene3D" id="3.90.550.50">
    <property type="match status" value="1"/>
</dbReference>
<dbReference type="AlphaFoldDB" id="A0A8S3IC72"/>
<gene>
    <name evidence="1" type="ORF">SMN809_LOCUS73732</name>
</gene>
<feature type="non-terminal residue" evidence="1">
    <location>
        <position position="144"/>
    </location>
</feature>
<comment type="caution">
    <text evidence="1">The sequence shown here is derived from an EMBL/GenBank/DDBJ whole genome shotgun (WGS) entry which is preliminary data.</text>
</comment>